<keyword evidence="3" id="KW-1185">Reference proteome</keyword>
<dbReference type="WBParaSite" id="ASIM_0000296301-mRNA-1">
    <property type="protein sequence ID" value="ASIM_0000296301-mRNA-1"/>
    <property type="gene ID" value="ASIM_0000296301"/>
</dbReference>
<dbReference type="AlphaFoldDB" id="A0A0M3J5X9"/>
<dbReference type="PROSITE" id="PS00107">
    <property type="entry name" value="PROTEIN_KINASE_ATP"/>
    <property type="match status" value="1"/>
</dbReference>
<dbReference type="SUPFAM" id="SSF56112">
    <property type="entry name" value="Protein kinase-like (PK-like)"/>
    <property type="match status" value="1"/>
</dbReference>
<name>A0A0M3J5X9_ANISI</name>
<dbReference type="OrthoDB" id="21018at2759"/>
<keyword evidence="1" id="KW-0547">Nucleotide-binding</keyword>
<dbReference type="GO" id="GO:0005524">
    <property type="term" value="F:ATP binding"/>
    <property type="evidence" value="ECO:0007669"/>
    <property type="project" value="UniProtKB-UniRule"/>
</dbReference>
<dbReference type="EMBL" id="UYRR01004001">
    <property type="protein sequence ID" value="VDK20656.1"/>
    <property type="molecule type" value="Genomic_DNA"/>
</dbReference>
<evidence type="ECO:0000256" key="1">
    <source>
        <dbReference type="PROSITE-ProRule" id="PRU10141"/>
    </source>
</evidence>
<dbReference type="InterPro" id="IPR011009">
    <property type="entry name" value="Kinase-like_dom_sf"/>
</dbReference>
<dbReference type="InterPro" id="IPR017441">
    <property type="entry name" value="Protein_kinase_ATP_BS"/>
</dbReference>
<gene>
    <name evidence="2" type="ORF">ASIM_LOCUS2812</name>
</gene>
<proteinExistence type="predicted"/>
<organism evidence="4">
    <name type="scientific">Anisakis simplex</name>
    <name type="common">Herring worm</name>
    <dbReference type="NCBI Taxonomy" id="6269"/>
    <lineage>
        <taxon>Eukaryota</taxon>
        <taxon>Metazoa</taxon>
        <taxon>Ecdysozoa</taxon>
        <taxon>Nematoda</taxon>
        <taxon>Chromadorea</taxon>
        <taxon>Rhabditida</taxon>
        <taxon>Spirurina</taxon>
        <taxon>Ascaridomorpha</taxon>
        <taxon>Ascaridoidea</taxon>
        <taxon>Anisakidae</taxon>
        <taxon>Anisakis</taxon>
        <taxon>Anisakis simplex complex</taxon>
    </lineage>
</organism>
<evidence type="ECO:0000313" key="2">
    <source>
        <dbReference type="EMBL" id="VDK20656.1"/>
    </source>
</evidence>
<feature type="binding site" evidence="1">
    <location>
        <position position="155"/>
    </location>
    <ligand>
        <name>ATP</name>
        <dbReference type="ChEBI" id="CHEBI:30616"/>
    </ligand>
</feature>
<evidence type="ECO:0000313" key="4">
    <source>
        <dbReference type="WBParaSite" id="ASIM_0000296301-mRNA-1"/>
    </source>
</evidence>
<evidence type="ECO:0000313" key="3">
    <source>
        <dbReference type="Proteomes" id="UP000267096"/>
    </source>
</evidence>
<protein>
    <submittedName>
        <fullName evidence="4">Protein kinase domain-containing protein</fullName>
    </submittedName>
</protein>
<dbReference type="Proteomes" id="UP000267096">
    <property type="component" value="Unassembled WGS sequence"/>
</dbReference>
<keyword evidence="1" id="KW-0067">ATP-binding</keyword>
<accession>A0A0M3J5X9</accession>
<reference evidence="2 3" key="2">
    <citation type="submission" date="2018-11" db="EMBL/GenBank/DDBJ databases">
        <authorList>
            <consortium name="Pathogen Informatics"/>
        </authorList>
    </citation>
    <scope>NUCLEOTIDE SEQUENCE [LARGE SCALE GENOMIC DNA]</scope>
</reference>
<sequence length="193" mass="22186">MIRSRISRRTKKRTVKKKRNIKEKRLSGVERSRDLGYGDEICIEQIQDFNDGTAPFVELVDSEDIPACDKHEALNEKKEIYSDSNNQELWFLNGYCGDYDPRSLLMHVCEDGRVKLWSEFLQHFSEKEFSKIGEGAFSEVYTAKSLLDHSTVVLKVVPVDEGTNVTMSSKPSKTFLSILPEVLIYREIELLSS</sequence>
<dbReference type="Gene3D" id="3.30.200.20">
    <property type="entry name" value="Phosphorylase Kinase, domain 1"/>
    <property type="match status" value="1"/>
</dbReference>
<reference evidence="4" key="1">
    <citation type="submission" date="2017-02" db="UniProtKB">
        <authorList>
            <consortium name="WormBaseParasite"/>
        </authorList>
    </citation>
    <scope>IDENTIFICATION</scope>
</reference>